<evidence type="ECO:0000313" key="3">
    <source>
        <dbReference type="Proteomes" id="UP001054252"/>
    </source>
</evidence>
<keyword evidence="1" id="KW-0472">Membrane</keyword>
<dbReference type="AlphaFoldDB" id="A0AAV5JRN7"/>
<keyword evidence="1" id="KW-1133">Transmembrane helix</keyword>
<gene>
    <name evidence="2" type="ORF">SLEP1_g26961</name>
</gene>
<dbReference type="EMBL" id="BPVZ01000045">
    <property type="protein sequence ID" value="GKV16302.1"/>
    <property type="molecule type" value="Genomic_DNA"/>
</dbReference>
<keyword evidence="1" id="KW-0812">Transmembrane</keyword>
<keyword evidence="3" id="KW-1185">Reference proteome</keyword>
<reference evidence="2 3" key="1">
    <citation type="journal article" date="2021" name="Commun. Biol.">
        <title>The genome of Shorea leprosula (Dipterocarpaceae) highlights the ecological relevance of drought in aseasonal tropical rainforests.</title>
        <authorList>
            <person name="Ng K.K.S."/>
            <person name="Kobayashi M.J."/>
            <person name="Fawcett J.A."/>
            <person name="Hatakeyama M."/>
            <person name="Paape T."/>
            <person name="Ng C.H."/>
            <person name="Ang C.C."/>
            <person name="Tnah L.H."/>
            <person name="Lee C.T."/>
            <person name="Nishiyama T."/>
            <person name="Sese J."/>
            <person name="O'Brien M.J."/>
            <person name="Copetti D."/>
            <person name="Mohd Noor M.I."/>
            <person name="Ong R.C."/>
            <person name="Putra M."/>
            <person name="Sireger I.Z."/>
            <person name="Indrioko S."/>
            <person name="Kosugi Y."/>
            <person name="Izuno A."/>
            <person name="Isagi Y."/>
            <person name="Lee S.L."/>
            <person name="Shimizu K.K."/>
        </authorList>
    </citation>
    <scope>NUCLEOTIDE SEQUENCE [LARGE SCALE GENOMIC DNA]</scope>
    <source>
        <strain evidence="2">214</strain>
    </source>
</reference>
<name>A0AAV5JRN7_9ROSI</name>
<organism evidence="2 3">
    <name type="scientific">Rubroshorea leprosula</name>
    <dbReference type="NCBI Taxonomy" id="152421"/>
    <lineage>
        <taxon>Eukaryota</taxon>
        <taxon>Viridiplantae</taxon>
        <taxon>Streptophyta</taxon>
        <taxon>Embryophyta</taxon>
        <taxon>Tracheophyta</taxon>
        <taxon>Spermatophyta</taxon>
        <taxon>Magnoliopsida</taxon>
        <taxon>eudicotyledons</taxon>
        <taxon>Gunneridae</taxon>
        <taxon>Pentapetalae</taxon>
        <taxon>rosids</taxon>
        <taxon>malvids</taxon>
        <taxon>Malvales</taxon>
        <taxon>Dipterocarpaceae</taxon>
        <taxon>Rubroshorea</taxon>
    </lineage>
</organism>
<proteinExistence type="predicted"/>
<comment type="caution">
    <text evidence="2">The sequence shown here is derived from an EMBL/GenBank/DDBJ whole genome shotgun (WGS) entry which is preliminary data.</text>
</comment>
<evidence type="ECO:0000256" key="1">
    <source>
        <dbReference type="SAM" id="Phobius"/>
    </source>
</evidence>
<sequence>MFDMDFETFGYETDDSFSSATSFLANCLKASEMISTAIPVQKNSQGNSSDYLETFSSPASRAEGSISSYATGNSGLEGASFLEFLFPLLPPNFGFLERVRHSEQGSQALRGLDQKSTTNAVIRRPLTLGELILMSQRRSYQRKAVQMRKQNLSMVILNLLLPFPLLIALNQSSY</sequence>
<evidence type="ECO:0000313" key="2">
    <source>
        <dbReference type="EMBL" id="GKV16302.1"/>
    </source>
</evidence>
<dbReference type="PANTHER" id="PTHR37767">
    <property type="entry name" value="HYDROXYPROLINE-RICH GLYCOPROTEIN FAMILY PROTEIN"/>
    <property type="match status" value="1"/>
</dbReference>
<protein>
    <submittedName>
        <fullName evidence="2">Uncharacterized protein</fullName>
    </submittedName>
</protein>
<feature type="transmembrane region" description="Helical" evidence="1">
    <location>
        <begin position="152"/>
        <end position="169"/>
    </location>
</feature>
<accession>A0AAV5JRN7</accession>
<dbReference type="PANTHER" id="PTHR37767:SF1">
    <property type="entry name" value="HYDROXYPROLINE-RICH GLYCOPROTEIN FAMILY PROTEIN"/>
    <property type="match status" value="1"/>
</dbReference>
<dbReference type="Proteomes" id="UP001054252">
    <property type="component" value="Unassembled WGS sequence"/>
</dbReference>